<feature type="coiled-coil region" evidence="1">
    <location>
        <begin position="161"/>
        <end position="191"/>
    </location>
</feature>
<evidence type="ECO:0000256" key="2">
    <source>
        <dbReference type="SAM" id="MobiDB-lite"/>
    </source>
</evidence>
<dbReference type="EMBL" id="BQNB010009281">
    <property type="protein sequence ID" value="GJS61316.1"/>
    <property type="molecule type" value="Genomic_DNA"/>
</dbReference>
<gene>
    <name evidence="3" type="ORF">Tco_0656100</name>
</gene>
<reference evidence="3" key="1">
    <citation type="journal article" date="2022" name="Int. J. Mol. Sci.">
        <title>Draft Genome of Tanacetum Coccineum: Genomic Comparison of Closely Related Tanacetum-Family Plants.</title>
        <authorList>
            <person name="Yamashiro T."/>
            <person name="Shiraishi A."/>
            <person name="Nakayama K."/>
            <person name="Satake H."/>
        </authorList>
    </citation>
    <scope>NUCLEOTIDE SEQUENCE</scope>
</reference>
<feature type="region of interest" description="Disordered" evidence="2">
    <location>
        <begin position="409"/>
        <end position="462"/>
    </location>
</feature>
<keyword evidence="1" id="KW-0175">Coiled coil</keyword>
<dbReference type="Proteomes" id="UP001151760">
    <property type="component" value="Unassembled WGS sequence"/>
</dbReference>
<organism evidence="3 4">
    <name type="scientific">Tanacetum coccineum</name>
    <dbReference type="NCBI Taxonomy" id="301880"/>
    <lineage>
        <taxon>Eukaryota</taxon>
        <taxon>Viridiplantae</taxon>
        <taxon>Streptophyta</taxon>
        <taxon>Embryophyta</taxon>
        <taxon>Tracheophyta</taxon>
        <taxon>Spermatophyta</taxon>
        <taxon>Magnoliopsida</taxon>
        <taxon>eudicotyledons</taxon>
        <taxon>Gunneridae</taxon>
        <taxon>Pentapetalae</taxon>
        <taxon>asterids</taxon>
        <taxon>campanulids</taxon>
        <taxon>Asterales</taxon>
        <taxon>Asteraceae</taxon>
        <taxon>Asteroideae</taxon>
        <taxon>Anthemideae</taxon>
        <taxon>Anthemidinae</taxon>
        <taxon>Tanacetum</taxon>
    </lineage>
</organism>
<protein>
    <submittedName>
        <fullName evidence="3">Uncharacterized protein</fullName>
    </submittedName>
</protein>
<comment type="caution">
    <text evidence="3">The sequence shown here is derived from an EMBL/GenBank/DDBJ whole genome shotgun (WGS) entry which is preliminary data.</text>
</comment>
<accession>A0ABQ4X7V3</accession>
<evidence type="ECO:0000313" key="3">
    <source>
        <dbReference type="EMBL" id="GJS61316.1"/>
    </source>
</evidence>
<feature type="region of interest" description="Disordered" evidence="2">
    <location>
        <begin position="325"/>
        <end position="365"/>
    </location>
</feature>
<sequence length="570" mass="65076">MNSIEQCIVERASHEQELIDELKNSGDETSSGIVSDEEIEKKELEAHYGFMAKIQEVLPAESSSTDTPLEQNEMWVVYGSLSESNAHTELKCMYLHKVRECECLAQLSKQTESVNNEVHNKLLKSFAKLEKHSISLELSLQHCKEQMENNPVCKENASNVFRKEREQYHEIQDLKAQMQDKNIAISELKKLIENCKGKSVETQFNKPSVVRQPNAQRIPKPSVLGKPTPFSNSPEMRSFQTKQSVNKTNVSDGLFKQVTQQNLPQIRKQAVRNTNVIAPGPSRNCPKHVSHQSPREKVGSNDMVHNYYLEKAKKSAQLQKDKEVNGKPSMIDPARLPNTANGCKPKPRNWQASMSSRVSNKDVHLGEHRKQKPFLKFNELQCPTCKKCLYSANHDECVLEYLSRLNPRASAQNKDAKSHKTTKRYMPVEKSSASKKPERQIPTGHRFSNKKTTTVPEKTRTPRSCLRWQPTGRILKTVCLRWVPTGRLFNSCTSKVESEPTHGSNVDIYHIHACKQTLGLSAGTSFNGQKQQRIDITADALYNEKQENLRVWLLKFLISKKPVPEWFHKR</sequence>
<keyword evidence="4" id="KW-1185">Reference proteome</keyword>
<feature type="region of interest" description="Disordered" evidence="2">
    <location>
        <begin position="208"/>
        <end position="240"/>
    </location>
</feature>
<proteinExistence type="predicted"/>
<evidence type="ECO:0000256" key="1">
    <source>
        <dbReference type="SAM" id="Coils"/>
    </source>
</evidence>
<feature type="compositionally biased region" description="Polar residues" evidence="2">
    <location>
        <begin position="229"/>
        <end position="240"/>
    </location>
</feature>
<name>A0ABQ4X7V3_9ASTR</name>
<evidence type="ECO:0000313" key="4">
    <source>
        <dbReference type="Proteomes" id="UP001151760"/>
    </source>
</evidence>
<feature type="region of interest" description="Disordered" evidence="2">
    <location>
        <begin position="276"/>
        <end position="299"/>
    </location>
</feature>
<reference evidence="3" key="2">
    <citation type="submission" date="2022-01" db="EMBL/GenBank/DDBJ databases">
        <authorList>
            <person name="Yamashiro T."/>
            <person name="Shiraishi A."/>
            <person name="Satake H."/>
            <person name="Nakayama K."/>
        </authorList>
    </citation>
    <scope>NUCLEOTIDE SEQUENCE</scope>
</reference>